<keyword evidence="1" id="KW-0472">Membrane</keyword>
<organism evidence="4 6">
    <name type="scientific">Lysinibacillus sphaericus</name>
    <name type="common">Bacillus sphaericus</name>
    <dbReference type="NCBI Taxonomy" id="1421"/>
    <lineage>
        <taxon>Bacteria</taxon>
        <taxon>Bacillati</taxon>
        <taxon>Bacillota</taxon>
        <taxon>Bacilli</taxon>
        <taxon>Bacillales</taxon>
        <taxon>Bacillaceae</taxon>
        <taxon>Lysinibacillus</taxon>
    </lineage>
</organism>
<keyword evidence="1" id="KW-1133">Transmembrane helix</keyword>
<proteinExistence type="predicted"/>
<feature type="transmembrane region" description="Helical" evidence="1">
    <location>
        <begin position="184"/>
        <end position="205"/>
    </location>
</feature>
<feature type="transmembrane region" description="Helical" evidence="1">
    <location>
        <begin position="236"/>
        <end position="255"/>
    </location>
</feature>
<feature type="transmembrane region" description="Helical" evidence="1">
    <location>
        <begin position="267"/>
        <end position="287"/>
    </location>
</feature>
<dbReference type="RefSeq" id="WP_024360810.1">
    <property type="nucleotide sequence ID" value="NZ_BJNS01000019.1"/>
</dbReference>
<evidence type="ECO:0000256" key="1">
    <source>
        <dbReference type="SAM" id="Phobius"/>
    </source>
</evidence>
<dbReference type="Pfam" id="PF19124">
    <property type="entry name" value="DUF5808"/>
    <property type="match status" value="1"/>
</dbReference>
<evidence type="ECO:0000259" key="2">
    <source>
        <dbReference type="Pfam" id="PF07853"/>
    </source>
</evidence>
<dbReference type="AlphaFoldDB" id="A0A2S0K613"/>
<evidence type="ECO:0000313" key="7">
    <source>
        <dbReference type="Proteomes" id="UP000255295"/>
    </source>
</evidence>
<dbReference type="GeneID" id="48278917"/>
<dbReference type="Proteomes" id="UP000255295">
    <property type="component" value="Unassembled WGS sequence"/>
</dbReference>
<feature type="domain" description="DUF1648" evidence="2">
    <location>
        <begin position="147"/>
        <end position="195"/>
    </location>
</feature>
<dbReference type="InterPro" id="IPR012867">
    <property type="entry name" value="DUF1648"/>
</dbReference>
<feature type="transmembrane region" description="Helical" evidence="1">
    <location>
        <begin position="55"/>
        <end position="73"/>
    </location>
</feature>
<sequence>MLLGIFTIMYVMTLAMQVFVPYIVRETIVFGVTVPEQNIKHSALALAKKRYAQTVGLFGVLILILMLMLNWSLAPSESAQGILLLSCLFGMLAISMVLYWLNHQKVMKLKIREQWGMNIKQVRAVDLTARSRDEMLPWPFYVVPIGVTIFLIIFTLLHYSQIPNAVAVHWGPSGAADAWREKTYFIAISLPLVMLMMQCMMWGTADSLKRSAIRMSINRQQESLENELKTRKFMSWNIALISYSLTALLTILQLSNIYPSMAEGNKLLPFFIAFLFLILGSVLVYAWKKRQLRLKYEDNVVSEVMDIDEDRYWKGGLIYMNRQDPSVFVEKRFGVGWTMNFANPRGYIVIVLPLLILLLISIISF</sequence>
<dbReference type="PANTHER" id="PTHR37810">
    <property type="entry name" value="IMMUNITY PROTEIN SDPI"/>
    <property type="match status" value="1"/>
</dbReference>
<evidence type="ECO:0000313" key="5">
    <source>
        <dbReference type="EMBL" id="SUV15169.1"/>
    </source>
</evidence>
<feature type="domain" description="DUF5808" evidence="3">
    <location>
        <begin position="322"/>
        <end position="347"/>
    </location>
</feature>
<feature type="transmembrane region" description="Helical" evidence="1">
    <location>
        <begin position="79"/>
        <end position="101"/>
    </location>
</feature>
<dbReference type="EMBL" id="UFSZ01000001">
    <property type="protein sequence ID" value="SUV15169.1"/>
    <property type="molecule type" value="Genomic_DNA"/>
</dbReference>
<protein>
    <submittedName>
        <fullName evidence="5">Predicted membrane protein</fullName>
    </submittedName>
</protein>
<feature type="transmembrane region" description="Helical" evidence="1">
    <location>
        <begin position="6"/>
        <end position="24"/>
    </location>
</feature>
<dbReference type="EMBL" id="CP019980">
    <property type="protein sequence ID" value="AVK98817.1"/>
    <property type="molecule type" value="Genomic_DNA"/>
</dbReference>
<feature type="transmembrane region" description="Helical" evidence="1">
    <location>
        <begin position="346"/>
        <end position="364"/>
    </location>
</feature>
<dbReference type="Pfam" id="PF07853">
    <property type="entry name" value="DUF1648"/>
    <property type="match status" value="1"/>
</dbReference>
<reference evidence="5 7" key="2">
    <citation type="submission" date="2018-06" db="EMBL/GenBank/DDBJ databases">
        <authorList>
            <consortium name="Pathogen Informatics"/>
            <person name="Doyle S."/>
        </authorList>
    </citation>
    <scope>NUCLEOTIDE SEQUENCE [LARGE SCALE GENOMIC DNA]</scope>
    <source>
        <strain evidence="5 7">NCTC10338</strain>
    </source>
</reference>
<dbReference type="Proteomes" id="UP000238825">
    <property type="component" value="Chromosome"/>
</dbReference>
<evidence type="ECO:0000313" key="6">
    <source>
        <dbReference type="Proteomes" id="UP000238825"/>
    </source>
</evidence>
<name>A0A2S0K613_LYSSH</name>
<dbReference type="PANTHER" id="PTHR37810:SF9">
    <property type="entry name" value="MEMBRANE PROTEIN"/>
    <property type="match status" value="1"/>
</dbReference>
<feature type="transmembrane region" description="Helical" evidence="1">
    <location>
        <begin position="138"/>
        <end position="159"/>
    </location>
</feature>
<reference evidence="4 6" key="1">
    <citation type="submission" date="2017-03" db="EMBL/GenBank/DDBJ databases">
        <title>The whole genome sequencing and assembly of Lysinibacillus sphaericus DSM 28T strain.</title>
        <authorList>
            <person name="Lee Y.-J."/>
            <person name="Yi H."/>
            <person name="Bahn Y.-S."/>
            <person name="Kim J.F."/>
            <person name="Lee D.-W."/>
        </authorList>
    </citation>
    <scope>NUCLEOTIDE SEQUENCE [LARGE SCALE GENOMIC DNA]</scope>
    <source>
        <strain evidence="4 6">DSM 28</strain>
    </source>
</reference>
<evidence type="ECO:0000259" key="3">
    <source>
        <dbReference type="Pfam" id="PF19124"/>
    </source>
</evidence>
<dbReference type="GO" id="GO:0009636">
    <property type="term" value="P:response to toxic substance"/>
    <property type="evidence" value="ECO:0007669"/>
    <property type="project" value="TreeGrafter"/>
</dbReference>
<gene>
    <name evidence="4" type="ORF">LS41612_22185</name>
    <name evidence="5" type="ORF">NCTC10338_00205</name>
</gene>
<evidence type="ECO:0000313" key="4">
    <source>
        <dbReference type="EMBL" id="AVK98817.1"/>
    </source>
</evidence>
<dbReference type="InterPro" id="IPR043831">
    <property type="entry name" value="DUF5808"/>
</dbReference>
<keyword evidence="1" id="KW-0812">Transmembrane</keyword>
<accession>A0A2S0K613</accession>